<proteinExistence type="predicted"/>
<dbReference type="AlphaFoldDB" id="A0AA88EYJ0"/>
<keyword evidence="2 5" id="KW-0645">Protease</keyword>
<dbReference type="GO" id="GO:0006508">
    <property type="term" value="P:proteolysis"/>
    <property type="evidence" value="ECO:0007669"/>
    <property type="project" value="UniProtKB-KW"/>
</dbReference>
<evidence type="ECO:0000313" key="5">
    <source>
        <dbReference type="EMBL" id="KAA3500820.1"/>
    </source>
</evidence>
<dbReference type="RefSeq" id="WP_149900122.1">
    <property type="nucleotide sequence ID" value="NZ_QRFF01000004.1"/>
</dbReference>
<evidence type="ECO:0000256" key="1">
    <source>
        <dbReference type="ARBA" id="ARBA00022612"/>
    </source>
</evidence>
<evidence type="ECO:0000256" key="2">
    <source>
        <dbReference type="ARBA" id="ARBA00022670"/>
    </source>
</evidence>
<evidence type="ECO:0000259" key="4">
    <source>
        <dbReference type="Pfam" id="PF04586"/>
    </source>
</evidence>
<comment type="caution">
    <text evidence="5">The sequence shown here is derived from an EMBL/GenBank/DDBJ whole genome shotgun (WGS) entry which is preliminary data.</text>
</comment>
<evidence type="ECO:0000313" key="6">
    <source>
        <dbReference type="Proteomes" id="UP000473658"/>
    </source>
</evidence>
<feature type="domain" description="Prohead serine protease" evidence="4">
    <location>
        <begin position="10"/>
        <end position="149"/>
    </location>
</feature>
<dbReference type="InterPro" id="IPR006433">
    <property type="entry name" value="Prohead_protease"/>
</dbReference>
<dbReference type="InterPro" id="IPR054613">
    <property type="entry name" value="Peptidase_S78_dom"/>
</dbReference>
<name>A0AA88EYJ0_RHIRH</name>
<dbReference type="NCBIfam" id="TIGR01543">
    <property type="entry name" value="proheadase_HK97"/>
    <property type="match status" value="1"/>
</dbReference>
<keyword evidence="1" id="KW-1188">Viral release from host cell</keyword>
<gene>
    <name evidence="5" type="ORF">DXM27_16585</name>
</gene>
<organism evidence="5 6">
    <name type="scientific">Rhizobium rhizogenes</name>
    <name type="common">Agrobacterium rhizogenes</name>
    <dbReference type="NCBI Taxonomy" id="359"/>
    <lineage>
        <taxon>Bacteria</taxon>
        <taxon>Pseudomonadati</taxon>
        <taxon>Pseudomonadota</taxon>
        <taxon>Alphaproteobacteria</taxon>
        <taxon>Hyphomicrobiales</taxon>
        <taxon>Rhizobiaceae</taxon>
        <taxon>Rhizobium/Agrobacterium group</taxon>
        <taxon>Rhizobium</taxon>
    </lineage>
</organism>
<dbReference type="Pfam" id="PF04586">
    <property type="entry name" value="Peptidase_S78"/>
    <property type="match status" value="1"/>
</dbReference>
<protein>
    <submittedName>
        <fullName evidence="5">HK97 family phage prohead protease</fullName>
    </submittedName>
</protein>
<keyword evidence="3" id="KW-0378">Hydrolase</keyword>
<dbReference type="EMBL" id="QRFF01000004">
    <property type="protein sequence ID" value="KAA3500820.1"/>
    <property type="molecule type" value="Genomic_DNA"/>
</dbReference>
<dbReference type="GO" id="GO:0008233">
    <property type="term" value="F:peptidase activity"/>
    <property type="evidence" value="ECO:0007669"/>
    <property type="project" value="UniProtKB-KW"/>
</dbReference>
<evidence type="ECO:0000256" key="3">
    <source>
        <dbReference type="ARBA" id="ARBA00022801"/>
    </source>
</evidence>
<sequence>MTTNRDEIDFEVRFSDVGDGGEIEGVAVRFDTIDTYRTTFAPEAFRCLDGRTVPMLWAHDPSNVIGSWSSFQVRDGGLSAKGKLNLEVAKAKEVRAMLKAGDISGLSVGFRTVKDERAANGVRRITEAQLYELSIVAFPSVPGSGVTKVRFSDNPGKEAAAAFVAACQAATISLKG</sequence>
<accession>A0AA88EYJ0</accession>
<dbReference type="Proteomes" id="UP000473658">
    <property type="component" value="Unassembled WGS sequence"/>
</dbReference>
<reference evidence="5 6" key="1">
    <citation type="submission" date="2018-08" db="EMBL/GenBank/DDBJ databases">
        <title>Crown Gall in kiwifruit.</title>
        <authorList>
            <person name="Visnovsky S.B."/>
            <person name="Pitman A.R."/>
        </authorList>
    </citation>
    <scope>NUCLEOTIDE SEQUENCE [LARGE SCALE GENOMIC DNA]</scope>
    <source>
        <strain evidence="5 6">SBV_302_78_2</strain>
    </source>
</reference>